<feature type="region of interest" description="Disordered" evidence="2">
    <location>
        <begin position="246"/>
        <end position="266"/>
    </location>
</feature>
<protein>
    <recommendedName>
        <fullName evidence="3">CCHC-type domain-containing protein</fullName>
    </recommendedName>
</protein>
<dbReference type="InterPro" id="IPR025836">
    <property type="entry name" value="Zn_knuckle_CX2CX4HX4C"/>
</dbReference>
<gene>
    <name evidence="4" type="ORF">Tsubulata_041710</name>
</gene>
<dbReference type="OrthoDB" id="1166622at2759"/>
<keyword evidence="1" id="KW-0479">Metal-binding</keyword>
<organism evidence="4 5">
    <name type="scientific">Turnera subulata</name>
    <dbReference type="NCBI Taxonomy" id="218843"/>
    <lineage>
        <taxon>Eukaryota</taxon>
        <taxon>Viridiplantae</taxon>
        <taxon>Streptophyta</taxon>
        <taxon>Embryophyta</taxon>
        <taxon>Tracheophyta</taxon>
        <taxon>Spermatophyta</taxon>
        <taxon>Magnoliopsida</taxon>
        <taxon>eudicotyledons</taxon>
        <taxon>Gunneridae</taxon>
        <taxon>Pentapetalae</taxon>
        <taxon>rosids</taxon>
        <taxon>fabids</taxon>
        <taxon>Malpighiales</taxon>
        <taxon>Passifloraceae</taxon>
        <taxon>Turnera</taxon>
    </lineage>
</organism>
<dbReference type="AlphaFoldDB" id="A0A9Q0GLY8"/>
<sequence>MERYDGDLHEDSFRVDLSNFKSEELEDDVDEQLGDVISHTCLVGKVNSERFFNAGMLKSSLNQVWNLKGAFRVTNKKHNLFLVGFEYEEDSMAECDDRIENRIGSNRYVRVRIEFLPEKPLIPGIHVIDSMGIEHWVKVKYERLGEFCYRCGRVTHATRRCTKPKRAHEGQELESIYSFGPWLKAKETGHRSYLLRKPASKETKTDVNDQANAYQVPPDNGDQVPPANLAANSEADQIVVATQVQENASEVEDMPDGDRTPRMHQF</sequence>
<accession>A0A9Q0GLY8</accession>
<reference evidence="4" key="2">
    <citation type="journal article" date="2023" name="Plants (Basel)">
        <title>Annotation of the Turnera subulata (Passifloraceae) Draft Genome Reveals the S-Locus Evolved after the Divergence of Turneroideae from Passifloroideae in a Stepwise Manner.</title>
        <authorList>
            <person name="Henning P.M."/>
            <person name="Roalson E.H."/>
            <person name="Mir W."/>
            <person name="McCubbin A.G."/>
            <person name="Shore J.S."/>
        </authorList>
    </citation>
    <scope>NUCLEOTIDE SEQUENCE</scope>
    <source>
        <strain evidence="4">F60SS</strain>
    </source>
</reference>
<dbReference type="Pfam" id="PF14392">
    <property type="entry name" value="zf-CCHC_4"/>
    <property type="match status" value="1"/>
</dbReference>
<comment type="caution">
    <text evidence="4">The sequence shown here is derived from an EMBL/GenBank/DDBJ whole genome shotgun (WGS) entry which is preliminary data.</text>
</comment>
<dbReference type="InterPro" id="IPR001878">
    <property type="entry name" value="Znf_CCHC"/>
</dbReference>
<dbReference type="GO" id="GO:0008270">
    <property type="term" value="F:zinc ion binding"/>
    <property type="evidence" value="ECO:0007669"/>
    <property type="project" value="UniProtKB-KW"/>
</dbReference>
<evidence type="ECO:0000313" key="5">
    <source>
        <dbReference type="Proteomes" id="UP001141552"/>
    </source>
</evidence>
<feature type="domain" description="CCHC-type" evidence="3">
    <location>
        <begin position="148"/>
        <end position="163"/>
    </location>
</feature>
<dbReference type="PANTHER" id="PTHR31286:SF180">
    <property type="entry name" value="OS10G0362600 PROTEIN"/>
    <property type="match status" value="1"/>
</dbReference>
<dbReference type="InterPro" id="IPR040256">
    <property type="entry name" value="At4g02000-like"/>
</dbReference>
<feature type="region of interest" description="Disordered" evidence="2">
    <location>
        <begin position="199"/>
        <end position="224"/>
    </location>
</feature>
<proteinExistence type="predicted"/>
<dbReference type="Proteomes" id="UP001141552">
    <property type="component" value="Unassembled WGS sequence"/>
</dbReference>
<dbReference type="EMBL" id="JAKUCV010000053">
    <property type="protein sequence ID" value="KAJ4851435.1"/>
    <property type="molecule type" value="Genomic_DNA"/>
</dbReference>
<evidence type="ECO:0000256" key="1">
    <source>
        <dbReference type="PROSITE-ProRule" id="PRU00047"/>
    </source>
</evidence>
<evidence type="ECO:0000313" key="4">
    <source>
        <dbReference type="EMBL" id="KAJ4851435.1"/>
    </source>
</evidence>
<name>A0A9Q0GLY8_9ROSI</name>
<keyword evidence="5" id="KW-1185">Reference proteome</keyword>
<dbReference type="GO" id="GO:0003676">
    <property type="term" value="F:nucleic acid binding"/>
    <property type="evidence" value="ECO:0007669"/>
    <property type="project" value="InterPro"/>
</dbReference>
<evidence type="ECO:0000259" key="3">
    <source>
        <dbReference type="PROSITE" id="PS50158"/>
    </source>
</evidence>
<keyword evidence="1" id="KW-0862">Zinc</keyword>
<evidence type="ECO:0000256" key="2">
    <source>
        <dbReference type="SAM" id="MobiDB-lite"/>
    </source>
</evidence>
<reference evidence="4" key="1">
    <citation type="submission" date="2022-02" db="EMBL/GenBank/DDBJ databases">
        <authorList>
            <person name="Henning P.M."/>
            <person name="McCubbin A.G."/>
            <person name="Shore J.S."/>
        </authorList>
    </citation>
    <scope>NUCLEOTIDE SEQUENCE</scope>
    <source>
        <strain evidence="4">F60SS</strain>
        <tissue evidence="4">Leaves</tissue>
    </source>
</reference>
<dbReference type="PROSITE" id="PS50158">
    <property type="entry name" value="ZF_CCHC"/>
    <property type="match status" value="1"/>
</dbReference>
<feature type="compositionally biased region" description="Basic and acidic residues" evidence="2">
    <location>
        <begin position="256"/>
        <end position="266"/>
    </location>
</feature>
<keyword evidence="1" id="KW-0863">Zinc-finger</keyword>
<dbReference type="PANTHER" id="PTHR31286">
    <property type="entry name" value="GLYCINE-RICH CELL WALL STRUCTURAL PROTEIN 1.8-LIKE"/>
    <property type="match status" value="1"/>
</dbReference>